<reference evidence="4" key="1">
    <citation type="journal article" date="2019" name="Int. J. Syst. Evol. Microbiol.">
        <title>The Global Catalogue of Microorganisms (GCM) 10K type strain sequencing project: providing services to taxonomists for standard genome sequencing and annotation.</title>
        <authorList>
            <consortium name="The Broad Institute Genomics Platform"/>
            <consortium name="The Broad Institute Genome Sequencing Center for Infectious Disease"/>
            <person name="Wu L."/>
            <person name="Ma J."/>
        </authorList>
    </citation>
    <scope>NUCLEOTIDE SEQUENCE [LARGE SCALE GENOMIC DNA]</scope>
    <source>
        <strain evidence="4">ZS-22-S1</strain>
    </source>
</reference>
<accession>A0ABV9RTK9</accession>
<gene>
    <name evidence="3" type="ORF">ACFPCV_04050</name>
</gene>
<dbReference type="EMBL" id="JBHSIS010000002">
    <property type="protein sequence ID" value="MFC4852665.1"/>
    <property type="molecule type" value="Genomic_DNA"/>
</dbReference>
<comment type="caution">
    <text evidence="3">The sequence shown here is derived from an EMBL/GenBank/DDBJ whole genome shotgun (WGS) entry which is preliminary data.</text>
</comment>
<dbReference type="Proteomes" id="UP001595859">
    <property type="component" value="Unassembled WGS sequence"/>
</dbReference>
<proteinExistence type="predicted"/>
<organism evidence="3 4">
    <name type="scientific">Actinophytocola glycyrrhizae</name>
    <dbReference type="NCBI Taxonomy" id="2044873"/>
    <lineage>
        <taxon>Bacteria</taxon>
        <taxon>Bacillati</taxon>
        <taxon>Actinomycetota</taxon>
        <taxon>Actinomycetes</taxon>
        <taxon>Pseudonocardiales</taxon>
        <taxon>Pseudonocardiaceae</taxon>
    </lineage>
</organism>
<name>A0ABV9RTK9_9PSEU</name>
<feature type="region of interest" description="Disordered" evidence="1">
    <location>
        <begin position="26"/>
        <end position="54"/>
    </location>
</feature>
<keyword evidence="4" id="KW-1185">Reference proteome</keyword>
<evidence type="ECO:0000256" key="2">
    <source>
        <dbReference type="SAM" id="SignalP"/>
    </source>
</evidence>
<keyword evidence="2" id="KW-0732">Signal</keyword>
<feature type="signal peptide" evidence="2">
    <location>
        <begin position="1"/>
        <end position="22"/>
    </location>
</feature>
<feature type="chain" id="PRO_5046831705" description="DUF4352 domain-containing protein" evidence="2">
    <location>
        <begin position="23"/>
        <end position="207"/>
    </location>
</feature>
<dbReference type="RefSeq" id="WP_378054581.1">
    <property type="nucleotide sequence ID" value="NZ_JBHSIS010000002.1"/>
</dbReference>
<sequence>MKNVVKRLALAGCVVVGLAGCAGTTGSGGGENAPKLPAAEGDEAADPAAARQPETNERGFIVKQLGELACFGGAGKDCEGGVSFAIDKVEVDPPCAEFGSHPDGGHTLLLHFRVATGGDANVVDRVGGIINPFSFVEIGKDGVTRDTSFGMCADPSTGQLPDTYGLNQQYQGVMDLEVTDASGVIALQLMGFEEDGQRGWEWTYPAA</sequence>
<evidence type="ECO:0008006" key="5">
    <source>
        <dbReference type="Google" id="ProtNLM"/>
    </source>
</evidence>
<protein>
    <recommendedName>
        <fullName evidence="5">DUF4352 domain-containing protein</fullName>
    </recommendedName>
</protein>
<evidence type="ECO:0000313" key="4">
    <source>
        <dbReference type="Proteomes" id="UP001595859"/>
    </source>
</evidence>
<evidence type="ECO:0000313" key="3">
    <source>
        <dbReference type="EMBL" id="MFC4852665.1"/>
    </source>
</evidence>
<evidence type="ECO:0000256" key="1">
    <source>
        <dbReference type="SAM" id="MobiDB-lite"/>
    </source>
</evidence>
<dbReference type="PROSITE" id="PS51257">
    <property type="entry name" value="PROKAR_LIPOPROTEIN"/>
    <property type="match status" value="1"/>
</dbReference>